<sequence length="560" mass="62317">MLAPALSLSASPSAAAAATQTTLLPVSSSCAPGIAVPPLAARPISRRAGCAPALRTALRGAARRARGRPRVAAARRAGARRRGRRRRHGRRRRGRAADRPRDAPGGGPAAAPARAGLRRHALRARLRHAPLGVVSVKGEVAEADELVAQLRVLKAAGVDGVMVDCWWGNVEAHRPQEYNWAGYKRLFHIIRDLKLKLQVVMSFHECGGNVGDDVSIPLPEWVIEIGKSNPDIYFTDREGRRNTECLSWGIDKERVLQGRTAVEVYFDFMRSFRVEFDEYFEDGIISEIEVGLGACGELRYPSYAANHGWKYPGIGEFQCYDRYLQKNLRRAAEARGHAMWAKSPDNAGHYNSEPNNTGFFCDGGDYDSYYGRFFLNWYAQVLLDHADRVLMLARLAFEGSAIAVKVSGIHWWYKTASHAAELTAGFYNPCNRDGYAPIAQVLKKHGAALNFTCVELRTMDQHEVYPEALADPEGLVWQVLNAAWDAGIQVASENALPCYDRDGFNKTLENAKPRNDPDGRHLFGFTYLRLCSTLFEGPNLPEFERFVKRMHGEAVHDLRA</sequence>
<dbReference type="InterPro" id="IPR001371">
    <property type="entry name" value="Glyco_hydro_14B_pln"/>
</dbReference>
<organism evidence="12 13">
    <name type="scientific">Triticum turgidum subsp. durum</name>
    <name type="common">Durum wheat</name>
    <name type="synonym">Triticum durum</name>
    <dbReference type="NCBI Taxonomy" id="4567"/>
    <lineage>
        <taxon>Eukaryota</taxon>
        <taxon>Viridiplantae</taxon>
        <taxon>Streptophyta</taxon>
        <taxon>Embryophyta</taxon>
        <taxon>Tracheophyta</taxon>
        <taxon>Spermatophyta</taxon>
        <taxon>Magnoliopsida</taxon>
        <taxon>Liliopsida</taxon>
        <taxon>Poales</taxon>
        <taxon>Poaceae</taxon>
        <taxon>BOP clade</taxon>
        <taxon>Pooideae</taxon>
        <taxon>Triticodae</taxon>
        <taxon>Triticeae</taxon>
        <taxon>Triticinae</taxon>
        <taxon>Triticum</taxon>
    </lineage>
</organism>
<comment type="catalytic activity">
    <reaction evidence="1 10">
        <text>Hydrolysis of (1-&gt;4)-alpha-D-glucosidic linkages in polysaccharides so as to remove successive maltose units from the non-reducing ends of the chains.</text>
        <dbReference type="EC" id="3.2.1.2"/>
    </reaction>
</comment>
<evidence type="ECO:0000256" key="4">
    <source>
        <dbReference type="ARBA" id="ARBA00022801"/>
    </source>
</evidence>
<keyword evidence="7 10" id="KW-0624">Polysaccharide degradation</keyword>
<feature type="binding site" evidence="9">
    <location>
        <begin position="494"/>
        <end position="495"/>
    </location>
    <ligand>
        <name>substrate</name>
    </ligand>
</feature>
<evidence type="ECO:0000256" key="11">
    <source>
        <dbReference type="SAM" id="MobiDB-lite"/>
    </source>
</evidence>
<keyword evidence="4 10" id="KW-0378">Hydrolase</keyword>
<dbReference type="InterPro" id="IPR018238">
    <property type="entry name" value="Glyco_hydro_14_CS"/>
</dbReference>
<dbReference type="PRINTS" id="PR00750">
    <property type="entry name" value="BETAAMYLASE"/>
</dbReference>
<feature type="region of interest" description="Disordered" evidence="11">
    <location>
        <begin position="61"/>
        <end position="114"/>
    </location>
</feature>
<feature type="binding site" evidence="9">
    <location>
        <position position="452"/>
    </location>
    <ligand>
        <name>substrate</name>
    </ligand>
</feature>
<dbReference type="PRINTS" id="PR00842">
    <property type="entry name" value="GLHYDLASE14B"/>
</dbReference>
<dbReference type="FunFam" id="3.20.20.80:FF:000066">
    <property type="entry name" value="Beta-amylase"/>
    <property type="match status" value="1"/>
</dbReference>
<evidence type="ECO:0000256" key="7">
    <source>
        <dbReference type="ARBA" id="ARBA00023326"/>
    </source>
</evidence>
<evidence type="ECO:0000313" key="13">
    <source>
        <dbReference type="Proteomes" id="UP000324705"/>
    </source>
</evidence>
<comment type="similarity">
    <text evidence="2 10">Belongs to the glycosyl hydrolase 14 family.</text>
</comment>
<dbReference type="GO" id="GO:0000272">
    <property type="term" value="P:polysaccharide catabolic process"/>
    <property type="evidence" value="ECO:0007669"/>
    <property type="project" value="UniProtKB-KW"/>
</dbReference>
<dbReference type="GO" id="GO:0016161">
    <property type="term" value="F:beta-amylase activity"/>
    <property type="evidence" value="ECO:0007669"/>
    <property type="project" value="UniProtKB-EC"/>
</dbReference>
<feature type="binding site" evidence="9">
    <location>
        <position position="164"/>
    </location>
    <ligand>
        <name>substrate</name>
    </ligand>
</feature>
<evidence type="ECO:0000256" key="10">
    <source>
        <dbReference type="RuleBase" id="RU000509"/>
    </source>
</evidence>
<feature type="binding site" evidence="9">
    <location>
        <position position="212"/>
    </location>
    <ligand>
        <name>substrate</name>
    </ligand>
</feature>
<dbReference type="OMA" id="HTIWARS"/>
<evidence type="ECO:0000256" key="3">
    <source>
        <dbReference type="ARBA" id="ARBA00012594"/>
    </source>
</evidence>
<reference evidence="12 13" key="1">
    <citation type="submission" date="2017-09" db="EMBL/GenBank/DDBJ databases">
        <authorList>
            <consortium name="International Durum Wheat Genome Sequencing Consortium (IDWGSC)"/>
            <person name="Milanesi L."/>
        </authorList>
    </citation>
    <scope>NUCLEOTIDE SEQUENCE [LARGE SCALE GENOMIC DNA]</scope>
    <source>
        <strain evidence="13">cv. Svevo</strain>
    </source>
</reference>
<evidence type="ECO:0000256" key="6">
    <source>
        <dbReference type="ARBA" id="ARBA00023295"/>
    </source>
</evidence>
<feature type="compositionally biased region" description="Basic residues" evidence="11">
    <location>
        <begin position="77"/>
        <end position="94"/>
    </location>
</feature>
<evidence type="ECO:0000256" key="5">
    <source>
        <dbReference type="ARBA" id="ARBA00023277"/>
    </source>
</evidence>
<dbReference type="Gene3D" id="3.20.20.80">
    <property type="entry name" value="Glycosidases"/>
    <property type="match status" value="1"/>
</dbReference>
<dbReference type="Proteomes" id="UP000324705">
    <property type="component" value="Chromosome 4B"/>
</dbReference>
<gene>
    <name evidence="12" type="ORF">TRITD_4Bv1G000620</name>
</gene>
<evidence type="ECO:0000256" key="8">
    <source>
        <dbReference type="PIRSR" id="PIRSR601554-1"/>
    </source>
</evidence>
<keyword evidence="5 10" id="KW-0119">Carbohydrate metabolism</keyword>
<dbReference type="PANTHER" id="PTHR31352:SF47">
    <property type="entry name" value="BETA-AMYLASE 7"/>
    <property type="match status" value="1"/>
</dbReference>
<keyword evidence="6 10" id="KW-0326">Glycosidase</keyword>
<dbReference type="Pfam" id="PF01373">
    <property type="entry name" value="Glyco_hydro_14"/>
    <property type="match status" value="1"/>
</dbReference>
<dbReference type="EC" id="3.2.1.2" evidence="3 10"/>
<evidence type="ECO:0000256" key="2">
    <source>
        <dbReference type="ARBA" id="ARBA00005652"/>
    </source>
</evidence>
<name>A0A9R0SS22_TRITD</name>
<evidence type="ECO:0000256" key="9">
    <source>
        <dbReference type="PIRSR" id="PIRSR601554-2"/>
    </source>
</evidence>
<feature type="binding site" evidence="9">
    <location>
        <position position="405"/>
    </location>
    <ligand>
        <name>substrate</name>
    </ligand>
</feature>
<evidence type="ECO:0000256" key="1">
    <source>
        <dbReference type="ARBA" id="ARBA00000546"/>
    </source>
</evidence>
<accession>A0A9R0SS22</accession>
<evidence type="ECO:0000313" key="12">
    <source>
        <dbReference type="EMBL" id="VAI00498.1"/>
    </source>
</evidence>
<feature type="binding site" evidence="9">
    <location>
        <position position="529"/>
    </location>
    <ligand>
        <name>substrate</name>
    </ligand>
</feature>
<dbReference type="Gramene" id="TRITD4Bv1G000620.1">
    <property type="protein sequence ID" value="TRITD4Bv1G000620.1"/>
    <property type="gene ID" value="TRITD4Bv1G000620"/>
</dbReference>
<protein>
    <recommendedName>
        <fullName evidence="3 10">Beta-amylase</fullName>
        <ecNumber evidence="3 10">3.2.1.2</ecNumber>
    </recommendedName>
</protein>
<dbReference type="InterPro" id="IPR017853">
    <property type="entry name" value="GH"/>
</dbReference>
<dbReference type="SUPFAM" id="SSF51445">
    <property type="entry name" value="(Trans)glycosidases"/>
    <property type="match status" value="1"/>
</dbReference>
<dbReference type="PROSITE" id="PS00506">
    <property type="entry name" value="BETA_AMYLASE_1"/>
    <property type="match status" value="1"/>
</dbReference>
<dbReference type="AlphaFoldDB" id="A0A9R0SS22"/>
<keyword evidence="13" id="KW-1185">Reference proteome</keyword>
<feature type="active site" description="Proton donor" evidence="8">
    <location>
        <position position="297"/>
    </location>
</feature>
<feature type="active site" description="Proton acceptor" evidence="8">
    <location>
        <position position="493"/>
    </location>
</feature>
<dbReference type="PANTHER" id="PTHR31352">
    <property type="entry name" value="BETA-AMYLASE 1, CHLOROPLASTIC"/>
    <property type="match status" value="1"/>
</dbReference>
<dbReference type="InterPro" id="IPR001554">
    <property type="entry name" value="Glyco_hydro_14"/>
</dbReference>
<feature type="binding site" evidence="9">
    <location>
        <position position="204"/>
    </location>
    <ligand>
        <name>substrate</name>
    </ligand>
</feature>
<dbReference type="EMBL" id="LT934118">
    <property type="protein sequence ID" value="VAI00498.1"/>
    <property type="molecule type" value="Genomic_DNA"/>
</dbReference>
<proteinExistence type="inferred from homology"/>
<feature type="binding site" evidence="9">
    <location>
        <position position="410"/>
    </location>
    <ligand>
        <name>substrate</name>
    </ligand>
</feature>